<dbReference type="RefSeq" id="WP_161633633.1">
    <property type="nucleotide sequence ID" value="NZ_AZQP01000071.1"/>
</dbReference>
<gene>
    <name evidence="1" type="ORF">Q428_14035</name>
</gene>
<reference evidence="1 2" key="1">
    <citation type="journal article" date="2014" name="Genome Announc.">
        <title>Draft Genome Sequence of Fervidicella metallireducens Strain AeBT, an Iron-Reducing Thermoanaerobe from the Great Artesian Basin.</title>
        <authorList>
            <person name="Patel B.K."/>
        </authorList>
    </citation>
    <scope>NUCLEOTIDE SEQUENCE [LARGE SCALE GENOMIC DNA]</scope>
    <source>
        <strain evidence="1 2">AeB</strain>
    </source>
</reference>
<organism evidence="1 2">
    <name type="scientific">Fervidicella metallireducens AeB</name>
    <dbReference type="NCBI Taxonomy" id="1403537"/>
    <lineage>
        <taxon>Bacteria</taxon>
        <taxon>Bacillati</taxon>
        <taxon>Bacillota</taxon>
        <taxon>Clostridia</taxon>
        <taxon>Eubacteriales</taxon>
        <taxon>Clostridiaceae</taxon>
        <taxon>Fervidicella</taxon>
    </lineage>
</organism>
<accession>A0A017RTR5</accession>
<evidence type="ECO:0000313" key="2">
    <source>
        <dbReference type="Proteomes" id="UP000019681"/>
    </source>
</evidence>
<sequence>MQTKKLKNLNPFEQEKVIDDGKEVFIITRYFIGSRNLDKVFEEILQKHDELKDKVS</sequence>
<comment type="caution">
    <text evidence="1">The sequence shown here is derived from an EMBL/GenBank/DDBJ whole genome shotgun (WGS) entry which is preliminary data.</text>
</comment>
<dbReference type="AlphaFoldDB" id="A0A017RTR5"/>
<protein>
    <submittedName>
        <fullName evidence="1">Uncharacterized protein</fullName>
    </submittedName>
</protein>
<name>A0A017RTR5_9CLOT</name>
<dbReference type="Proteomes" id="UP000019681">
    <property type="component" value="Unassembled WGS sequence"/>
</dbReference>
<dbReference type="EMBL" id="AZQP01000071">
    <property type="protein sequence ID" value="EYE87300.1"/>
    <property type="molecule type" value="Genomic_DNA"/>
</dbReference>
<proteinExistence type="predicted"/>
<evidence type="ECO:0000313" key="1">
    <source>
        <dbReference type="EMBL" id="EYE87300.1"/>
    </source>
</evidence>
<keyword evidence="2" id="KW-1185">Reference proteome</keyword>